<dbReference type="Gene3D" id="3.30.450.40">
    <property type="match status" value="1"/>
</dbReference>
<gene>
    <name evidence="6" type="ORF">ICI42_19280</name>
</gene>
<dbReference type="SUPFAM" id="SSF46785">
    <property type="entry name" value="Winged helix' DNA-binding domain"/>
    <property type="match status" value="1"/>
</dbReference>
<dbReference type="PANTHER" id="PTHR30136:SF24">
    <property type="entry name" value="HTH-TYPE TRANSCRIPTIONAL REPRESSOR ALLR"/>
    <property type="match status" value="1"/>
</dbReference>
<evidence type="ECO:0000259" key="5">
    <source>
        <dbReference type="PROSITE" id="PS51078"/>
    </source>
</evidence>
<dbReference type="SMART" id="SM00346">
    <property type="entry name" value="HTH_ICLR"/>
    <property type="match status" value="1"/>
</dbReference>
<feature type="domain" description="IclR-ED" evidence="5">
    <location>
        <begin position="74"/>
        <end position="259"/>
    </location>
</feature>
<evidence type="ECO:0000313" key="7">
    <source>
        <dbReference type="Proteomes" id="UP000643405"/>
    </source>
</evidence>
<dbReference type="PROSITE" id="PS51077">
    <property type="entry name" value="HTH_ICLR"/>
    <property type="match status" value="1"/>
</dbReference>
<dbReference type="SUPFAM" id="SSF55781">
    <property type="entry name" value="GAF domain-like"/>
    <property type="match status" value="1"/>
</dbReference>
<dbReference type="GO" id="GO:0003677">
    <property type="term" value="F:DNA binding"/>
    <property type="evidence" value="ECO:0007669"/>
    <property type="project" value="UniProtKB-KW"/>
</dbReference>
<keyword evidence="3" id="KW-0804">Transcription</keyword>
<dbReference type="PANTHER" id="PTHR30136">
    <property type="entry name" value="HELIX-TURN-HELIX TRANSCRIPTIONAL REGULATOR, ICLR FAMILY"/>
    <property type="match status" value="1"/>
</dbReference>
<dbReference type="InterPro" id="IPR050707">
    <property type="entry name" value="HTH_MetabolicPath_Reg"/>
</dbReference>
<protein>
    <submittedName>
        <fullName evidence="6">IclR family transcriptional regulator</fullName>
    </submittedName>
</protein>
<name>A0A8J6TZX0_9HYPH</name>
<dbReference type="EMBL" id="JACVVX010000007">
    <property type="protein sequence ID" value="MBD0416799.1"/>
    <property type="molecule type" value="Genomic_DNA"/>
</dbReference>
<dbReference type="InterPro" id="IPR036388">
    <property type="entry name" value="WH-like_DNA-bd_sf"/>
</dbReference>
<dbReference type="Pfam" id="PF01614">
    <property type="entry name" value="IclR_C"/>
    <property type="match status" value="1"/>
</dbReference>
<dbReference type="InterPro" id="IPR036390">
    <property type="entry name" value="WH_DNA-bd_sf"/>
</dbReference>
<dbReference type="AlphaFoldDB" id="A0A8J6TZX0"/>
<evidence type="ECO:0000259" key="4">
    <source>
        <dbReference type="PROSITE" id="PS51077"/>
    </source>
</evidence>
<evidence type="ECO:0000256" key="3">
    <source>
        <dbReference type="ARBA" id="ARBA00023163"/>
    </source>
</evidence>
<keyword evidence="1" id="KW-0805">Transcription regulation</keyword>
<evidence type="ECO:0000256" key="1">
    <source>
        <dbReference type="ARBA" id="ARBA00023015"/>
    </source>
</evidence>
<organism evidence="6 7">
    <name type="scientific">Oryzicola mucosus</name>
    <dbReference type="NCBI Taxonomy" id="2767425"/>
    <lineage>
        <taxon>Bacteria</taxon>
        <taxon>Pseudomonadati</taxon>
        <taxon>Pseudomonadota</taxon>
        <taxon>Alphaproteobacteria</taxon>
        <taxon>Hyphomicrobiales</taxon>
        <taxon>Phyllobacteriaceae</taxon>
        <taxon>Oryzicola</taxon>
    </lineage>
</organism>
<keyword evidence="7" id="KW-1185">Reference proteome</keyword>
<dbReference type="Proteomes" id="UP000643405">
    <property type="component" value="Unassembled WGS sequence"/>
</dbReference>
<dbReference type="InterPro" id="IPR014757">
    <property type="entry name" value="Tscrpt_reg_IclR_C"/>
</dbReference>
<dbReference type="RefSeq" id="WP_188166239.1">
    <property type="nucleotide sequence ID" value="NZ_JACVVX010000007.1"/>
</dbReference>
<keyword evidence="2" id="KW-0238">DNA-binding</keyword>
<dbReference type="Pfam" id="PF09339">
    <property type="entry name" value="HTH_IclR"/>
    <property type="match status" value="1"/>
</dbReference>
<dbReference type="InterPro" id="IPR029016">
    <property type="entry name" value="GAF-like_dom_sf"/>
</dbReference>
<feature type="domain" description="HTH iclR-type" evidence="4">
    <location>
        <begin position="18"/>
        <end position="80"/>
    </location>
</feature>
<dbReference type="PROSITE" id="PS51078">
    <property type="entry name" value="ICLR_ED"/>
    <property type="match status" value="1"/>
</dbReference>
<evidence type="ECO:0000313" key="6">
    <source>
        <dbReference type="EMBL" id="MBD0416799.1"/>
    </source>
</evidence>
<sequence>MSTSDLGLNQPKGQRNEMRMIARAAAVLRAIAESGTALSLGQLAKKTDLPRATVQRLVGALEAERFVITDATMPGVRLGSEVARLAALAHQDPRAVCKPWIQWLSDKINESVDLTVLQGDSAIVIDQVLTPHPFKIVTHIGTALPVHCTASGKAHLSQMSIDLAARILDKPLLAHTENTITDKEILLSLVGTDPSADRCTDNEEYVSGVVAVALPIRGLPSGNYAIAVSMARQSFLNRRLQIADALTTARGSIERSLGLDENA</sequence>
<evidence type="ECO:0000256" key="2">
    <source>
        <dbReference type="ARBA" id="ARBA00023125"/>
    </source>
</evidence>
<comment type="caution">
    <text evidence="6">The sequence shown here is derived from an EMBL/GenBank/DDBJ whole genome shotgun (WGS) entry which is preliminary data.</text>
</comment>
<dbReference type="GO" id="GO:0003700">
    <property type="term" value="F:DNA-binding transcription factor activity"/>
    <property type="evidence" value="ECO:0007669"/>
    <property type="project" value="TreeGrafter"/>
</dbReference>
<dbReference type="Gene3D" id="1.10.10.10">
    <property type="entry name" value="Winged helix-like DNA-binding domain superfamily/Winged helix DNA-binding domain"/>
    <property type="match status" value="1"/>
</dbReference>
<reference evidence="6" key="1">
    <citation type="submission" date="2020-09" db="EMBL/GenBank/DDBJ databases">
        <title>Genome seq and assembly of Tianweitania sp.</title>
        <authorList>
            <person name="Chhetri G."/>
        </authorList>
    </citation>
    <scope>NUCLEOTIDE SEQUENCE</scope>
    <source>
        <strain evidence="6">Rool2</strain>
    </source>
</reference>
<proteinExistence type="predicted"/>
<dbReference type="GO" id="GO:0045892">
    <property type="term" value="P:negative regulation of DNA-templated transcription"/>
    <property type="evidence" value="ECO:0007669"/>
    <property type="project" value="TreeGrafter"/>
</dbReference>
<dbReference type="InterPro" id="IPR005471">
    <property type="entry name" value="Tscrpt_reg_IclR_N"/>
</dbReference>
<accession>A0A8J6TZX0</accession>